<organism evidence="2 3">
    <name type="scientific">Helianthus annuus</name>
    <name type="common">Common sunflower</name>
    <dbReference type="NCBI Taxonomy" id="4232"/>
    <lineage>
        <taxon>Eukaryota</taxon>
        <taxon>Viridiplantae</taxon>
        <taxon>Streptophyta</taxon>
        <taxon>Embryophyta</taxon>
        <taxon>Tracheophyta</taxon>
        <taxon>Spermatophyta</taxon>
        <taxon>Magnoliopsida</taxon>
        <taxon>eudicotyledons</taxon>
        <taxon>Gunneridae</taxon>
        <taxon>Pentapetalae</taxon>
        <taxon>asterids</taxon>
        <taxon>campanulids</taxon>
        <taxon>Asterales</taxon>
        <taxon>Asteraceae</taxon>
        <taxon>Asteroideae</taxon>
        <taxon>Heliantheae alliance</taxon>
        <taxon>Heliantheae</taxon>
        <taxon>Helianthus</taxon>
    </lineage>
</organism>
<reference evidence="2" key="2">
    <citation type="submission" date="2020-06" db="EMBL/GenBank/DDBJ databases">
        <title>Helianthus annuus Genome sequencing and assembly Release 2.</title>
        <authorList>
            <person name="Gouzy J."/>
            <person name="Langlade N."/>
            <person name="Munos S."/>
        </authorList>
    </citation>
    <scope>NUCLEOTIDE SEQUENCE</scope>
    <source>
        <tissue evidence="2">Leaves</tissue>
    </source>
</reference>
<name>A0A9K3JIE2_HELAN</name>
<keyword evidence="3" id="KW-1185">Reference proteome</keyword>
<dbReference type="Gramene" id="mRNA:HanXRQr2_Chr03g0124271">
    <property type="protein sequence ID" value="mRNA:HanXRQr2_Chr03g0124271"/>
    <property type="gene ID" value="HanXRQr2_Chr03g0124271"/>
</dbReference>
<protein>
    <submittedName>
        <fullName evidence="2">Uncharacterized protein</fullName>
    </submittedName>
</protein>
<comment type="caution">
    <text evidence="2">The sequence shown here is derived from an EMBL/GenBank/DDBJ whole genome shotgun (WGS) entry which is preliminary data.</text>
</comment>
<keyword evidence="1" id="KW-1133">Transmembrane helix</keyword>
<evidence type="ECO:0000313" key="3">
    <source>
        <dbReference type="Proteomes" id="UP000215914"/>
    </source>
</evidence>
<accession>A0A9K3JIE2</accession>
<dbReference type="Proteomes" id="UP000215914">
    <property type="component" value="Unassembled WGS sequence"/>
</dbReference>
<dbReference type="AlphaFoldDB" id="A0A9K3JIE2"/>
<proteinExistence type="predicted"/>
<dbReference type="EMBL" id="MNCJ02000318">
    <property type="protein sequence ID" value="KAF5815544.1"/>
    <property type="molecule type" value="Genomic_DNA"/>
</dbReference>
<evidence type="ECO:0000313" key="2">
    <source>
        <dbReference type="EMBL" id="KAF5815544.1"/>
    </source>
</evidence>
<reference evidence="2" key="1">
    <citation type="journal article" date="2017" name="Nature">
        <title>The sunflower genome provides insights into oil metabolism, flowering and Asterid evolution.</title>
        <authorList>
            <person name="Badouin H."/>
            <person name="Gouzy J."/>
            <person name="Grassa C.J."/>
            <person name="Murat F."/>
            <person name="Staton S.E."/>
            <person name="Cottret L."/>
            <person name="Lelandais-Briere C."/>
            <person name="Owens G.L."/>
            <person name="Carrere S."/>
            <person name="Mayjonade B."/>
            <person name="Legrand L."/>
            <person name="Gill N."/>
            <person name="Kane N.C."/>
            <person name="Bowers J.E."/>
            <person name="Hubner S."/>
            <person name="Bellec A."/>
            <person name="Berard A."/>
            <person name="Berges H."/>
            <person name="Blanchet N."/>
            <person name="Boniface M.C."/>
            <person name="Brunel D."/>
            <person name="Catrice O."/>
            <person name="Chaidir N."/>
            <person name="Claudel C."/>
            <person name="Donnadieu C."/>
            <person name="Faraut T."/>
            <person name="Fievet G."/>
            <person name="Helmstetter N."/>
            <person name="King M."/>
            <person name="Knapp S.J."/>
            <person name="Lai Z."/>
            <person name="Le Paslier M.C."/>
            <person name="Lippi Y."/>
            <person name="Lorenzon L."/>
            <person name="Mandel J.R."/>
            <person name="Marage G."/>
            <person name="Marchand G."/>
            <person name="Marquand E."/>
            <person name="Bret-Mestries E."/>
            <person name="Morien E."/>
            <person name="Nambeesan S."/>
            <person name="Nguyen T."/>
            <person name="Pegot-Espagnet P."/>
            <person name="Pouilly N."/>
            <person name="Raftis F."/>
            <person name="Sallet E."/>
            <person name="Schiex T."/>
            <person name="Thomas J."/>
            <person name="Vandecasteele C."/>
            <person name="Vares D."/>
            <person name="Vear F."/>
            <person name="Vautrin S."/>
            <person name="Crespi M."/>
            <person name="Mangin B."/>
            <person name="Burke J.M."/>
            <person name="Salse J."/>
            <person name="Munos S."/>
            <person name="Vincourt P."/>
            <person name="Rieseberg L.H."/>
            <person name="Langlade N.B."/>
        </authorList>
    </citation>
    <scope>NUCLEOTIDE SEQUENCE</scope>
    <source>
        <tissue evidence="2">Leaves</tissue>
    </source>
</reference>
<evidence type="ECO:0000256" key="1">
    <source>
        <dbReference type="SAM" id="Phobius"/>
    </source>
</evidence>
<keyword evidence="1" id="KW-0812">Transmembrane</keyword>
<feature type="transmembrane region" description="Helical" evidence="1">
    <location>
        <begin position="20"/>
        <end position="40"/>
    </location>
</feature>
<sequence length="44" mass="5404">MEKKRPRESDFQLEIWKFKVQILLMQVYNLISSIIISFFLNLED</sequence>
<keyword evidence="1" id="KW-0472">Membrane</keyword>
<gene>
    <name evidence="2" type="ORF">HanXRQr2_Chr03g0124271</name>
</gene>